<name>A0ABP8MY01_9BACT</name>
<evidence type="ECO:0000313" key="3">
    <source>
        <dbReference type="Proteomes" id="UP001501410"/>
    </source>
</evidence>
<dbReference type="EMBL" id="BAABEZ010000024">
    <property type="protein sequence ID" value="GAA4458014.1"/>
    <property type="molecule type" value="Genomic_DNA"/>
</dbReference>
<dbReference type="Gene3D" id="3.40.50.720">
    <property type="entry name" value="NAD(P)-binding Rossmann-like Domain"/>
    <property type="match status" value="1"/>
</dbReference>
<dbReference type="InterPro" id="IPR051783">
    <property type="entry name" value="NAD(P)-dependent_oxidoreduct"/>
</dbReference>
<dbReference type="CDD" id="cd05262">
    <property type="entry name" value="SDR_a7"/>
    <property type="match status" value="1"/>
</dbReference>
<reference evidence="3" key="1">
    <citation type="journal article" date="2019" name="Int. J. Syst. Evol. Microbiol.">
        <title>The Global Catalogue of Microorganisms (GCM) 10K type strain sequencing project: providing services to taxonomists for standard genome sequencing and annotation.</title>
        <authorList>
            <consortium name="The Broad Institute Genomics Platform"/>
            <consortium name="The Broad Institute Genome Sequencing Center for Infectious Disease"/>
            <person name="Wu L."/>
            <person name="Ma J."/>
        </authorList>
    </citation>
    <scope>NUCLEOTIDE SEQUENCE [LARGE SCALE GENOMIC DNA]</scope>
    <source>
        <strain evidence="3">JCM 31921</strain>
    </source>
</reference>
<keyword evidence="3" id="KW-1185">Reference proteome</keyword>
<sequence>MKVFVTGASGFVGSAVVQELLHAGHSVTGMVRRPEAMAALEQIGAAAVIGNLDDPESIVSAVADSDVVIHTAFNHDFSRFKENCATDRKVIEALGKALAGTGRPLIMTSGIGLIRSESMITEDMKATLSESIPRAASEEAAMALNAAGVPVYIVRLPPTVHGRGDHGFVPMLIALAREKGISAYIGTGGNLWPAVHRLDAARLYRLIAEQQPEQRVFHAVAETGIPFRAIAEEISAGLGVPDRSITGEEVAAHFGWFAHFAAMDCKADAAQTMRATGWSFSQPGLLQDMQEAYF</sequence>
<dbReference type="SUPFAM" id="SSF51735">
    <property type="entry name" value="NAD(P)-binding Rossmann-fold domains"/>
    <property type="match status" value="1"/>
</dbReference>
<gene>
    <name evidence="2" type="ORF">GCM10023092_25630</name>
</gene>
<evidence type="ECO:0000259" key="1">
    <source>
        <dbReference type="Pfam" id="PF13460"/>
    </source>
</evidence>
<dbReference type="Pfam" id="PF13460">
    <property type="entry name" value="NAD_binding_10"/>
    <property type="match status" value="1"/>
</dbReference>
<accession>A0ABP8MY01</accession>
<feature type="domain" description="NAD(P)-binding" evidence="1">
    <location>
        <begin position="7"/>
        <end position="157"/>
    </location>
</feature>
<dbReference type="RefSeq" id="WP_344827878.1">
    <property type="nucleotide sequence ID" value="NZ_BAABEZ010000024.1"/>
</dbReference>
<dbReference type="PANTHER" id="PTHR48079:SF6">
    <property type="entry name" value="NAD(P)-BINDING DOMAIN-CONTAINING PROTEIN-RELATED"/>
    <property type="match status" value="1"/>
</dbReference>
<dbReference type="Proteomes" id="UP001501410">
    <property type="component" value="Unassembled WGS sequence"/>
</dbReference>
<dbReference type="InterPro" id="IPR036291">
    <property type="entry name" value="NAD(P)-bd_dom_sf"/>
</dbReference>
<protein>
    <submittedName>
        <fullName evidence="2">SDR family oxidoreductase</fullName>
    </submittedName>
</protein>
<organism evidence="2 3">
    <name type="scientific">Rurimicrobium arvi</name>
    <dbReference type="NCBI Taxonomy" id="2049916"/>
    <lineage>
        <taxon>Bacteria</taxon>
        <taxon>Pseudomonadati</taxon>
        <taxon>Bacteroidota</taxon>
        <taxon>Chitinophagia</taxon>
        <taxon>Chitinophagales</taxon>
        <taxon>Chitinophagaceae</taxon>
        <taxon>Rurimicrobium</taxon>
    </lineage>
</organism>
<dbReference type="InterPro" id="IPR016040">
    <property type="entry name" value="NAD(P)-bd_dom"/>
</dbReference>
<dbReference type="PANTHER" id="PTHR48079">
    <property type="entry name" value="PROTEIN YEEZ"/>
    <property type="match status" value="1"/>
</dbReference>
<comment type="caution">
    <text evidence="2">The sequence shown here is derived from an EMBL/GenBank/DDBJ whole genome shotgun (WGS) entry which is preliminary data.</text>
</comment>
<proteinExistence type="predicted"/>
<evidence type="ECO:0000313" key="2">
    <source>
        <dbReference type="EMBL" id="GAA4458014.1"/>
    </source>
</evidence>